<evidence type="ECO:0000256" key="2">
    <source>
        <dbReference type="ARBA" id="ARBA00022801"/>
    </source>
</evidence>
<dbReference type="AlphaFoldDB" id="A0A1I1KQB3"/>
<dbReference type="STRING" id="910347.SAMN05421773_104317"/>
<keyword evidence="2" id="KW-0378">Hydrolase</keyword>
<dbReference type="EMBL" id="FOLM01000004">
    <property type="protein sequence ID" value="SFC62775.1"/>
    <property type="molecule type" value="Genomic_DNA"/>
</dbReference>
<dbReference type="InterPro" id="IPR015797">
    <property type="entry name" value="NUDIX_hydrolase-like_dom_sf"/>
</dbReference>
<feature type="region of interest" description="Disordered" evidence="3">
    <location>
        <begin position="155"/>
        <end position="191"/>
    </location>
</feature>
<feature type="domain" description="Nudix hydrolase" evidence="4">
    <location>
        <begin position="11"/>
        <end position="148"/>
    </location>
</feature>
<keyword evidence="6" id="KW-1185">Reference proteome</keyword>
<evidence type="ECO:0000256" key="3">
    <source>
        <dbReference type="SAM" id="MobiDB-lite"/>
    </source>
</evidence>
<dbReference type="Gene3D" id="3.90.79.10">
    <property type="entry name" value="Nucleoside Triphosphate Pyrophosphohydrolase"/>
    <property type="match status" value="1"/>
</dbReference>
<dbReference type="PANTHER" id="PTHR43046">
    <property type="entry name" value="GDP-MANNOSE MANNOSYL HYDROLASE"/>
    <property type="match status" value="1"/>
</dbReference>
<proteinExistence type="predicted"/>
<dbReference type="Pfam" id="PF00293">
    <property type="entry name" value="NUDIX"/>
    <property type="match status" value="1"/>
</dbReference>
<dbReference type="PROSITE" id="PS51462">
    <property type="entry name" value="NUDIX"/>
    <property type="match status" value="1"/>
</dbReference>
<organism evidence="5 6">
    <name type="scientific">Streptomyces aidingensis</name>
    <dbReference type="NCBI Taxonomy" id="910347"/>
    <lineage>
        <taxon>Bacteria</taxon>
        <taxon>Bacillati</taxon>
        <taxon>Actinomycetota</taxon>
        <taxon>Actinomycetes</taxon>
        <taxon>Kitasatosporales</taxon>
        <taxon>Streptomycetaceae</taxon>
        <taxon>Streptomyces</taxon>
    </lineage>
</organism>
<dbReference type="CDD" id="cd04683">
    <property type="entry name" value="NUDIX_Hydrolase"/>
    <property type="match status" value="1"/>
</dbReference>
<evidence type="ECO:0000313" key="6">
    <source>
        <dbReference type="Proteomes" id="UP000199207"/>
    </source>
</evidence>
<comment type="cofactor">
    <cofactor evidence="1">
        <name>Mg(2+)</name>
        <dbReference type="ChEBI" id="CHEBI:18420"/>
    </cofactor>
</comment>
<evidence type="ECO:0000256" key="1">
    <source>
        <dbReference type="ARBA" id="ARBA00001946"/>
    </source>
</evidence>
<gene>
    <name evidence="5" type="ORF">SAMN05421773_104317</name>
</gene>
<dbReference type="InterPro" id="IPR000086">
    <property type="entry name" value="NUDIX_hydrolase_dom"/>
</dbReference>
<reference evidence="5 6" key="1">
    <citation type="submission" date="2016-10" db="EMBL/GenBank/DDBJ databases">
        <authorList>
            <person name="de Groot N.N."/>
        </authorList>
    </citation>
    <scope>NUCLEOTIDE SEQUENCE [LARGE SCALE GENOMIC DNA]</scope>
    <source>
        <strain evidence="5 6">CGMCC 4.5739</strain>
    </source>
</reference>
<name>A0A1I1KQB3_9ACTN</name>
<accession>A0A1I1KQB3</accession>
<sequence>MSSLSPRHPKRHTEPVDVHVILRRGGEVLLTRRAGEVYASGLLHLPSGHLDGPHETILDAAVREAREETGVLIDPAEVRAAVVVHHRSPAGQARTGFFFEARRWQGQPHITEPHLCSDMGWWPLDALPGGMVAYCRAGLDAYRAGRYFATHFQHPGDPIAHQPGPGHRLALLPHTTPQHPPPAPAADRTLP</sequence>
<dbReference type="Proteomes" id="UP000199207">
    <property type="component" value="Unassembled WGS sequence"/>
</dbReference>
<evidence type="ECO:0000259" key="4">
    <source>
        <dbReference type="PROSITE" id="PS51462"/>
    </source>
</evidence>
<dbReference type="PANTHER" id="PTHR43046:SF16">
    <property type="entry name" value="ADP-RIBOSE PYROPHOSPHATASE YJHB-RELATED"/>
    <property type="match status" value="1"/>
</dbReference>
<dbReference type="GO" id="GO:0016787">
    <property type="term" value="F:hydrolase activity"/>
    <property type="evidence" value="ECO:0007669"/>
    <property type="project" value="UniProtKB-KW"/>
</dbReference>
<dbReference type="SUPFAM" id="SSF55811">
    <property type="entry name" value="Nudix"/>
    <property type="match status" value="1"/>
</dbReference>
<protein>
    <submittedName>
        <fullName evidence="5">ADP-ribose pyrophosphatase YjhB, NUDIX family</fullName>
    </submittedName>
</protein>
<evidence type="ECO:0000313" key="5">
    <source>
        <dbReference type="EMBL" id="SFC62775.1"/>
    </source>
</evidence>